<keyword evidence="1" id="KW-0479">Metal-binding</keyword>
<evidence type="ECO:0000259" key="2">
    <source>
        <dbReference type="PROSITE" id="PS51902"/>
    </source>
</evidence>
<dbReference type="EMBL" id="JACERK010000001">
    <property type="protein sequence ID" value="MBA5230712.1"/>
    <property type="molecule type" value="Genomic_DNA"/>
</dbReference>
<accession>A0ABR5Z803</accession>
<dbReference type="InterPro" id="IPR010603">
    <property type="entry name" value="Znf_CppX_C4"/>
</dbReference>
<keyword evidence="4" id="KW-1185">Reference proteome</keyword>
<comment type="caution">
    <text evidence="3">The sequence shown here is derived from an EMBL/GenBank/DDBJ whole genome shotgun (WGS) entry which is preliminary data.</text>
</comment>
<feature type="binding site" evidence="1">
    <location>
        <position position="94"/>
    </location>
    <ligand>
        <name>Zn(2+)</name>
        <dbReference type="ChEBI" id="CHEBI:29105"/>
    </ligand>
</feature>
<reference evidence="3 4" key="1">
    <citation type="submission" date="2020-07" db="EMBL/GenBank/DDBJ databases">
        <title>Characterization of Pectobacterium aroidearum strains causing soft rot on Amorphophallus konjac.</title>
        <authorList>
            <person name="Xie H."/>
        </authorList>
    </citation>
    <scope>NUCLEOTIDE SEQUENCE [LARGE SCALE GENOMIC DNA]</scope>
    <source>
        <strain evidence="3 4">MY10</strain>
    </source>
</reference>
<evidence type="ECO:0000256" key="1">
    <source>
        <dbReference type="PROSITE-ProRule" id="PRU01250"/>
    </source>
</evidence>
<dbReference type="SUPFAM" id="SSF57716">
    <property type="entry name" value="Glucocorticoid receptor-like (DNA-binding domain)"/>
    <property type="match status" value="1"/>
</dbReference>
<evidence type="ECO:0000313" key="4">
    <source>
        <dbReference type="Proteomes" id="UP000530038"/>
    </source>
</evidence>
<protein>
    <recommendedName>
        <fullName evidence="2">ClpX-type ZB domain-containing protein</fullName>
    </recommendedName>
</protein>
<sequence>MKLPAGKEVPKYTNKEMKLMGISSRLQTIMVNENLTPGELVGCAESVRNGYQALKRKGMTAVNGELRCSFCNTPSAEAKKIIVGTGSVCICDQCVELCVGILKPDAEGK</sequence>
<name>A0ABR5Z803_9GAMM</name>
<dbReference type="InterPro" id="IPR059188">
    <property type="entry name" value="Znf_CLPX-like"/>
</dbReference>
<keyword evidence="1" id="KW-0862">Zinc</keyword>
<dbReference type="Pfam" id="PF06689">
    <property type="entry name" value="zf-C4_ClpX"/>
    <property type="match status" value="1"/>
</dbReference>
<feature type="domain" description="ClpX-type ZB" evidence="2">
    <location>
        <begin position="56"/>
        <end position="109"/>
    </location>
</feature>
<gene>
    <name evidence="3" type="ORF">H2Y56_01085</name>
</gene>
<evidence type="ECO:0000313" key="3">
    <source>
        <dbReference type="EMBL" id="MBA5230712.1"/>
    </source>
</evidence>
<feature type="binding site" evidence="1">
    <location>
        <position position="68"/>
    </location>
    <ligand>
        <name>Zn(2+)</name>
        <dbReference type="ChEBI" id="CHEBI:29105"/>
    </ligand>
</feature>
<dbReference type="PROSITE" id="PS51902">
    <property type="entry name" value="CLPX_ZB"/>
    <property type="match status" value="1"/>
</dbReference>
<proteinExistence type="inferred from homology"/>
<dbReference type="Proteomes" id="UP000530038">
    <property type="component" value="Unassembled WGS sequence"/>
</dbReference>
<organism evidence="3 4">
    <name type="scientific">Pectobacterium aroidearum</name>
    <dbReference type="NCBI Taxonomy" id="1201031"/>
    <lineage>
        <taxon>Bacteria</taxon>
        <taxon>Pseudomonadati</taxon>
        <taxon>Pseudomonadota</taxon>
        <taxon>Gammaproteobacteria</taxon>
        <taxon>Enterobacterales</taxon>
        <taxon>Pectobacteriaceae</taxon>
        <taxon>Pectobacterium</taxon>
    </lineage>
</organism>
<dbReference type="Gene3D" id="6.20.220.10">
    <property type="entry name" value="ClpX chaperone, C4-type zinc finger domain"/>
    <property type="match status" value="1"/>
</dbReference>
<dbReference type="InterPro" id="IPR038366">
    <property type="entry name" value="Znf_CppX_C4_sf"/>
</dbReference>
<feature type="binding site" evidence="1">
    <location>
        <position position="91"/>
    </location>
    <ligand>
        <name>Zn(2+)</name>
        <dbReference type="ChEBI" id="CHEBI:29105"/>
    </ligand>
</feature>
<keyword evidence="1" id="KW-0143">Chaperone</keyword>
<dbReference type="SMART" id="SM00994">
    <property type="entry name" value="zf-C4_ClpX"/>
    <property type="match status" value="1"/>
</dbReference>
<feature type="binding site" evidence="1">
    <location>
        <position position="71"/>
    </location>
    <ligand>
        <name>Zn(2+)</name>
        <dbReference type="ChEBI" id="CHEBI:29105"/>
    </ligand>
</feature>
<comment type="similarity">
    <text evidence="1">Belongs to the ClpX chaperone family.</text>
</comment>